<keyword evidence="3" id="KW-1185">Reference proteome</keyword>
<gene>
    <name evidence="2" type="ORF">QRT05_08305</name>
</gene>
<evidence type="ECO:0000313" key="3">
    <source>
        <dbReference type="Proteomes" id="UP001321453"/>
    </source>
</evidence>
<feature type="transmembrane region" description="Helical" evidence="1">
    <location>
        <begin position="94"/>
        <end position="118"/>
    </location>
</feature>
<feature type="transmembrane region" description="Helical" evidence="1">
    <location>
        <begin position="149"/>
        <end position="171"/>
    </location>
</feature>
<feature type="transmembrane region" description="Helical" evidence="1">
    <location>
        <begin position="125"/>
        <end position="143"/>
    </location>
</feature>
<organism evidence="2 3">
    <name type="scientific">Cellulomonas edaphi</name>
    <dbReference type="NCBI Taxonomy" id="3053468"/>
    <lineage>
        <taxon>Bacteria</taxon>
        <taxon>Bacillati</taxon>
        <taxon>Actinomycetota</taxon>
        <taxon>Actinomycetes</taxon>
        <taxon>Micrococcales</taxon>
        <taxon>Cellulomonadaceae</taxon>
        <taxon>Cellulomonas</taxon>
    </lineage>
</organism>
<dbReference type="Proteomes" id="UP001321453">
    <property type="component" value="Unassembled WGS sequence"/>
</dbReference>
<comment type="caution">
    <text evidence="2">The sequence shown here is derived from an EMBL/GenBank/DDBJ whole genome shotgun (WGS) entry which is preliminary data.</text>
</comment>
<sequence>MSDTTNATVARRRSGWDIVFGILMLIAGLVILGDTVVATTVSVFLIGWTAVVAGIVLAVWSFTRLRSDGFWWALLGGIVLAGLGVLVLQNPGRGALWITVFIGAVFVAGGVTRVVMAFSVQIGRWLFVIGGVLSVLLGGWILVNPVAATLTVLGVLLGVQVLVEGITLLTVGRPRITSGPRPPRMA</sequence>
<dbReference type="InterPro" id="IPR005325">
    <property type="entry name" value="DUF308_memb"/>
</dbReference>
<protein>
    <submittedName>
        <fullName evidence="2">HdeD family acid-resistance protein</fullName>
    </submittedName>
</protein>
<evidence type="ECO:0000313" key="2">
    <source>
        <dbReference type="EMBL" id="MDM7831331.1"/>
    </source>
</evidence>
<dbReference type="InterPro" id="IPR052712">
    <property type="entry name" value="Acid_resist_chaperone_HdeD"/>
</dbReference>
<keyword evidence="1" id="KW-1133">Transmembrane helix</keyword>
<feature type="transmembrane region" description="Helical" evidence="1">
    <location>
        <begin position="18"/>
        <end position="37"/>
    </location>
</feature>
<evidence type="ECO:0000256" key="1">
    <source>
        <dbReference type="SAM" id="Phobius"/>
    </source>
</evidence>
<dbReference type="EMBL" id="JAUCGR010000002">
    <property type="protein sequence ID" value="MDM7831331.1"/>
    <property type="molecule type" value="Genomic_DNA"/>
</dbReference>
<dbReference type="Pfam" id="PF03729">
    <property type="entry name" value="DUF308"/>
    <property type="match status" value="2"/>
</dbReference>
<dbReference type="PANTHER" id="PTHR34989:SF1">
    <property type="entry name" value="PROTEIN HDED"/>
    <property type="match status" value="1"/>
</dbReference>
<dbReference type="PANTHER" id="PTHR34989">
    <property type="entry name" value="PROTEIN HDED"/>
    <property type="match status" value="1"/>
</dbReference>
<keyword evidence="1" id="KW-0812">Transmembrane</keyword>
<proteinExistence type="predicted"/>
<feature type="transmembrane region" description="Helical" evidence="1">
    <location>
        <begin position="69"/>
        <end position="88"/>
    </location>
</feature>
<reference evidence="2 3" key="1">
    <citation type="submission" date="2023-06" db="EMBL/GenBank/DDBJ databases">
        <title>Cellulomonas sp. MW9 Whole genome sequence.</title>
        <authorList>
            <person name="Park S."/>
        </authorList>
    </citation>
    <scope>NUCLEOTIDE SEQUENCE [LARGE SCALE GENOMIC DNA]</scope>
    <source>
        <strain evidence="2 3">MW9</strain>
    </source>
</reference>
<keyword evidence="1" id="KW-0472">Membrane</keyword>
<accession>A0ABT7S6T3</accession>
<feature type="transmembrane region" description="Helical" evidence="1">
    <location>
        <begin position="43"/>
        <end position="62"/>
    </location>
</feature>
<dbReference type="RefSeq" id="WP_289446631.1">
    <property type="nucleotide sequence ID" value="NZ_JAUCGR010000002.1"/>
</dbReference>
<name>A0ABT7S6T3_9CELL</name>